<protein>
    <submittedName>
        <fullName evidence="11">MotA/TolQ/ExbB proton channel</fullName>
    </submittedName>
</protein>
<evidence type="ECO:0000313" key="12">
    <source>
        <dbReference type="Proteomes" id="UP000001052"/>
    </source>
</evidence>
<organism evidence="11 12">
    <name type="scientific">Desulfohalobium retbaense (strain ATCC 49708 / DSM 5692 / JCM 16813 / HR100)</name>
    <dbReference type="NCBI Taxonomy" id="485915"/>
    <lineage>
        <taxon>Bacteria</taxon>
        <taxon>Pseudomonadati</taxon>
        <taxon>Thermodesulfobacteriota</taxon>
        <taxon>Desulfovibrionia</taxon>
        <taxon>Desulfovibrionales</taxon>
        <taxon>Desulfohalobiaceae</taxon>
        <taxon>Desulfohalobium</taxon>
    </lineage>
</organism>
<evidence type="ECO:0000259" key="10">
    <source>
        <dbReference type="Pfam" id="PF01618"/>
    </source>
</evidence>
<accession>C8X1B0</accession>
<feature type="transmembrane region" description="Helical" evidence="9">
    <location>
        <begin position="149"/>
        <end position="174"/>
    </location>
</feature>
<proteinExistence type="inferred from homology"/>
<dbReference type="Proteomes" id="UP000001052">
    <property type="component" value="Chromosome"/>
</dbReference>
<evidence type="ECO:0000256" key="5">
    <source>
        <dbReference type="ARBA" id="ARBA00022927"/>
    </source>
</evidence>
<evidence type="ECO:0000256" key="7">
    <source>
        <dbReference type="ARBA" id="ARBA00023136"/>
    </source>
</evidence>
<keyword evidence="12" id="KW-1185">Reference proteome</keyword>
<keyword evidence="2 8" id="KW-0813">Transport</keyword>
<reference evidence="12" key="1">
    <citation type="submission" date="2009-09" db="EMBL/GenBank/DDBJ databases">
        <title>The complete chromosome of Desulfohalobium retbaense DSM 5692.</title>
        <authorList>
            <consortium name="US DOE Joint Genome Institute (JGI-PGF)"/>
            <person name="Lucas S."/>
            <person name="Copeland A."/>
            <person name="Lapidus A."/>
            <person name="Glavina del Rio T."/>
            <person name="Dalin E."/>
            <person name="Tice H."/>
            <person name="Bruce D."/>
            <person name="Goodwin L."/>
            <person name="Pitluck S."/>
            <person name="Kyrpides N."/>
            <person name="Mavromatis K."/>
            <person name="Ivanova N."/>
            <person name="Mikhailova N."/>
            <person name="Munk A.C."/>
            <person name="Brettin T."/>
            <person name="Detter J.C."/>
            <person name="Han C."/>
            <person name="Tapia R."/>
            <person name="Larimer F."/>
            <person name="Land M."/>
            <person name="Hauser L."/>
            <person name="Markowitz V."/>
            <person name="Cheng J.-F."/>
            <person name="Hugenholtz P."/>
            <person name="Woyke T."/>
            <person name="Wu D."/>
            <person name="Spring S."/>
            <person name="Klenk H.-P."/>
            <person name="Eisen J.A."/>
        </authorList>
    </citation>
    <scope>NUCLEOTIDE SEQUENCE [LARGE SCALE GENOMIC DNA]</scope>
    <source>
        <strain evidence="12">DSM 5692</strain>
    </source>
</reference>
<keyword evidence="4 9" id="KW-0812">Transmembrane</keyword>
<evidence type="ECO:0000256" key="3">
    <source>
        <dbReference type="ARBA" id="ARBA00022475"/>
    </source>
</evidence>
<dbReference type="HOGENOM" id="CLU_053325_4_0_7"/>
<feature type="transmembrane region" description="Helical" evidence="9">
    <location>
        <begin position="106"/>
        <end position="129"/>
    </location>
</feature>
<dbReference type="STRING" id="485915.Dret_0916"/>
<gene>
    <name evidence="11" type="ordered locus">Dret_0916</name>
</gene>
<dbReference type="InterPro" id="IPR002898">
    <property type="entry name" value="MotA_ExbB_proton_chnl"/>
</dbReference>
<dbReference type="PANTHER" id="PTHR30625">
    <property type="entry name" value="PROTEIN TOLQ"/>
    <property type="match status" value="1"/>
</dbReference>
<reference evidence="11 12" key="2">
    <citation type="journal article" date="2010" name="Stand. Genomic Sci.">
        <title>Complete genome sequence of Desulfohalobium retbaense type strain (HR(100)).</title>
        <authorList>
            <person name="Spring S."/>
            <person name="Nolan M."/>
            <person name="Lapidus A."/>
            <person name="Glavina Del Rio T."/>
            <person name="Copeland A."/>
            <person name="Tice H."/>
            <person name="Cheng J.F."/>
            <person name="Lucas S."/>
            <person name="Land M."/>
            <person name="Chen F."/>
            <person name="Bruce D."/>
            <person name="Goodwin L."/>
            <person name="Pitluck S."/>
            <person name="Ivanova N."/>
            <person name="Mavromatis K."/>
            <person name="Mikhailova N."/>
            <person name="Pati A."/>
            <person name="Chen A."/>
            <person name="Palaniappan K."/>
            <person name="Hauser L."/>
            <person name="Chang Y.J."/>
            <person name="Jeffries C.D."/>
            <person name="Munk C."/>
            <person name="Kiss H."/>
            <person name="Chain P."/>
            <person name="Han C."/>
            <person name="Brettin T."/>
            <person name="Detter J.C."/>
            <person name="Schuler E."/>
            <person name="Goker M."/>
            <person name="Rohde M."/>
            <person name="Bristow J."/>
            <person name="Eisen J.A."/>
            <person name="Markowitz V."/>
            <person name="Hugenholtz P."/>
            <person name="Kyrpides N.C."/>
            <person name="Klenk H.P."/>
        </authorList>
    </citation>
    <scope>NUCLEOTIDE SEQUENCE [LARGE SCALE GENOMIC DNA]</scope>
    <source>
        <strain evidence="11 12">DSM 5692</strain>
    </source>
</reference>
<evidence type="ECO:0000256" key="8">
    <source>
        <dbReference type="RuleBase" id="RU004057"/>
    </source>
</evidence>
<evidence type="ECO:0000256" key="6">
    <source>
        <dbReference type="ARBA" id="ARBA00022989"/>
    </source>
</evidence>
<sequence length="200" mass="21502">MMLLDKGGIMIWPILGFSILILAVILDRLLALASFRMLAPAMVSQVKELIREGREDEAKALLEEEGPGSARMFLAIVSVEGRKRREQAASRTGEALLFHLGRRLPVLSAGAAAAPLMGLLGTVLGMINVFSRVSSAPGGVDIALLADGIWQALLTTAAGLGVAIPSLLAYHFLIRLQDKIGFRMAHEGQNFVDELEDMGR</sequence>
<dbReference type="Pfam" id="PF01618">
    <property type="entry name" value="MotA_ExbB"/>
    <property type="match status" value="1"/>
</dbReference>
<dbReference type="OrthoDB" id="4045at2"/>
<evidence type="ECO:0000256" key="2">
    <source>
        <dbReference type="ARBA" id="ARBA00022448"/>
    </source>
</evidence>
<dbReference type="GO" id="GO:0017038">
    <property type="term" value="P:protein import"/>
    <property type="evidence" value="ECO:0007669"/>
    <property type="project" value="TreeGrafter"/>
</dbReference>
<dbReference type="RefSeq" id="WP_015751365.1">
    <property type="nucleotide sequence ID" value="NC_013223.1"/>
</dbReference>
<evidence type="ECO:0000313" key="11">
    <source>
        <dbReference type="EMBL" id="ACV68207.1"/>
    </source>
</evidence>
<dbReference type="AlphaFoldDB" id="C8X1B0"/>
<dbReference type="eggNOG" id="COG0811">
    <property type="taxonomic scope" value="Bacteria"/>
</dbReference>
<keyword evidence="7 9" id="KW-0472">Membrane</keyword>
<comment type="subcellular location">
    <subcellularLocation>
        <location evidence="1">Cell membrane</location>
        <topology evidence="1">Multi-pass membrane protein</topology>
    </subcellularLocation>
    <subcellularLocation>
        <location evidence="8">Membrane</location>
        <topology evidence="8">Multi-pass membrane protein</topology>
    </subcellularLocation>
</comment>
<evidence type="ECO:0000256" key="1">
    <source>
        <dbReference type="ARBA" id="ARBA00004651"/>
    </source>
</evidence>
<feature type="transmembrane region" description="Helical" evidence="9">
    <location>
        <begin position="12"/>
        <end position="35"/>
    </location>
</feature>
<dbReference type="KEGG" id="drt:Dret_0916"/>
<dbReference type="PANTHER" id="PTHR30625:SF15">
    <property type="entry name" value="BIOPOLYMER TRANSPORT PROTEIN EXBB"/>
    <property type="match status" value="1"/>
</dbReference>
<dbReference type="InterPro" id="IPR050790">
    <property type="entry name" value="ExbB/TolQ_transport"/>
</dbReference>
<comment type="similarity">
    <text evidence="8">Belongs to the exbB/tolQ family.</text>
</comment>
<dbReference type="GO" id="GO:0005886">
    <property type="term" value="C:plasma membrane"/>
    <property type="evidence" value="ECO:0007669"/>
    <property type="project" value="UniProtKB-SubCell"/>
</dbReference>
<keyword evidence="6 9" id="KW-1133">Transmembrane helix</keyword>
<keyword evidence="3" id="KW-1003">Cell membrane</keyword>
<name>C8X1B0_DESRD</name>
<evidence type="ECO:0000256" key="9">
    <source>
        <dbReference type="SAM" id="Phobius"/>
    </source>
</evidence>
<keyword evidence="5 8" id="KW-0653">Protein transport</keyword>
<evidence type="ECO:0000256" key="4">
    <source>
        <dbReference type="ARBA" id="ARBA00022692"/>
    </source>
</evidence>
<feature type="domain" description="MotA/TolQ/ExbB proton channel" evidence="10">
    <location>
        <begin position="86"/>
        <end position="180"/>
    </location>
</feature>
<dbReference type="EMBL" id="CP001734">
    <property type="protein sequence ID" value="ACV68207.1"/>
    <property type="molecule type" value="Genomic_DNA"/>
</dbReference>